<keyword evidence="8" id="KW-0143">Chaperone</keyword>
<evidence type="ECO:0000259" key="11">
    <source>
        <dbReference type="Pfam" id="PF02096"/>
    </source>
</evidence>
<evidence type="ECO:0000256" key="8">
    <source>
        <dbReference type="ARBA" id="ARBA00023186"/>
    </source>
</evidence>
<evidence type="ECO:0000256" key="5">
    <source>
        <dbReference type="ARBA" id="ARBA00022927"/>
    </source>
</evidence>
<feature type="transmembrane region" description="Helical" evidence="10">
    <location>
        <begin position="196"/>
        <end position="222"/>
    </location>
</feature>
<evidence type="ECO:0000256" key="4">
    <source>
        <dbReference type="ARBA" id="ARBA00022692"/>
    </source>
</evidence>
<keyword evidence="6 10" id="KW-1133">Transmembrane helix</keyword>
<keyword evidence="3" id="KW-1003">Cell membrane</keyword>
<keyword evidence="13" id="KW-1185">Reference proteome</keyword>
<evidence type="ECO:0000313" key="13">
    <source>
        <dbReference type="Proteomes" id="UP000295066"/>
    </source>
</evidence>
<keyword evidence="2" id="KW-0813">Transport</keyword>
<dbReference type="PANTHER" id="PTHR12428">
    <property type="entry name" value="OXA1"/>
    <property type="match status" value="1"/>
</dbReference>
<dbReference type="Pfam" id="PF02096">
    <property type="entry name" value="60KD_IMP"/>
    <property type="match status" value="1"/>
</dbReference>
<dbReference type="InterPro" id="IPR047196">
    <property type="entry name" value="YidC_ALB_C"/>
</dbReference>
<evidence type="ECO:0000256" key="3">
    <source>
        <dbReference type="ARBA" id="ARBA00022475"/>
    </source>
</evidence>
<dbReference type="GO" id="GO:0015031">
    <property type="term" value="P:protein transport"/>
    <property type="evidence" value="ECO:0007669"/>
    <property type="project" value="UniProtKB-KW"/>
</dbReference>
<evidence type="ECO:0000256" key="7">
    <source>
        <dbReference type="ARBA" id="ARBA00023136"/>
    </source>
</evidence>
<dbReference type="InterPro" id="IPR001708">
    <property type="entry name" value="YidC/ALB3/OXA1/COX18"/>
</dbReference>
<evidence type="ECO:0000256" key="6">
    <source>
        <dbReference type="ARBA" id="ARBA00022989"/>
    </source>
</evidence>
<dbReference type="GO" id="GO:0051205">
    <property type="term" value="P:protein insertion into membrane"/>
    <property type="evidence" value="ECO:0007669"/>
    <property type="project" value="TreeGrafter"/>
</dbReference>
<protein>
    <submittedName>
        <fullName evidence="12">YidC/Oxa1 family membrane protein insertase</fullName>
    </submittedName>
</protein>
<accession>A0A4R8M4M1</accession>
<dbReference type="GO" id="GO:0005886">
    <property type="term" value="C:plasma membrane"/>
    <property type="evidence" value="ECO:0007669"/>
    <property type="project" value="UniProtKB-SubCell"/>
</dbReference>
<evidence type="ECO:0000256" key="10">
    <source>
        <dbReference type="SAM" id="Phobius"/>
    </source>
</evidence>
<sequence length="251" mass="27843">MMRLMEIVHGFTGSWGLAIITLTLIVRLLLHPLTQKQMASMQKMQKLQPRIKMLQEKYKGDKESLNREMMALYRENKVNPAAGCLPLLVQLPVFILLYQVLTNYDFSGVSFLGIQLDGSVLSTLGHALGLAVEKEELGIMAVAYGIMANPAGLLNIGVYLANTLLLAGIGFLTWYQQQLTASGNPQMAMMNWFMPLFLTFICLSLPGGVLLYWGVSSLLGVVQQLRMSRKTAAEMQQKPALFKDKPTKSGD</sequence>
<dbReference type="Proteomes" id="UP000295066">
    <property type="component" value="Unassembled WGS sequence"/>
</dbReference>
<evidence type="ECO:0000256" key="2">
    <source>
        <dbReference type="ARBA" id="ARBA00022448"/>
    </source>
</evidence>
<comment type="subcellular location">
    <subcellularLocation>
        <location evidence="1">Cell membrane</location>
        <topology evidence="1">Multi-pass membrane protein</topology>
    </subcellularLocation>
    <subcellularLocation>
        <location evidence="9">Membrane</location>
        <topology evidence="9">Multi-pass membrane protein</topology>
    </subcellularLocation>
</comment>
<dbReference type="CDD" id="cd20070">
    <property type="entry name" value="5TM_YidC_Alb3"/>
    <property type="match status" value="1"/>
</dbReference>
<keyword evidence="4 9" id="KW-0812">Transmembrane</keyword>
<comment type="similarity">
    <text evidence="9">Belongs to the OXA1/ALB3/YidC family.</text>
</comment>
<comment type="caution">
    <text evidence="12">The sequence shown here is derived from an EMBL/GenBank/DDBJ whole genome shotgun (WGS) entry which is preliminary data.</text>
</comment>
<evidence type="ECO:0000256" key="9">
    <source>
        <dbReference type="RuleBase" id="RU003945"/>
    </source>
</evidence>
<keyword evidence="5" id="KW-0653">Protein transport</keyword>
<feature type="domain" description="Membrane insertase YidC/Oxa/ALB C-terminal" evidence="11">
    <location>
        <begin position="15"/>
        <end position="227"/>
    </location>
</feature>
<dbReference type="AlphaFoldDB" id="A0A4R8M4M1"/>
<dbReference type="GO" id="GO:0032977">
    <property type="term" value="F:membrane insertase activity"/>
    <property type="evidence" value="ECO:0007669"/>
    <property type="project" value="InterPro"/>
</dbReference>
<reference evidence="12 13" key="1">
    <citation type="submission" date="2019-03" db="EMBL/GenBank/DDBJ databases">
        <title>Genomic Encyclopedia of Type Strains, Phase IV (KMG-IV): sequencing the most valuable type-strain genomes for metagenomic binning, comparative biology and taxonomic classification.</title>
        <authorList>
            <person name="Goeker M."/>
        </authorList>
    </citation>
    <scope>NUCLEOTIDE SEQUENCE [LARGE SCALE GENOMIC DNA]</scope>
    <source>
        <strain evidence="12 13">DSM 25964</strain>
    </source>
</reference>
<feature type="transmembrane region" description="Helical" evidence="10">
    <location>
        <begin position="78"/>
        <end position="100"/>
    </location>
</feature>
<dbReference type="NCBIfam" id="TIGR03592">
    <property type="entry name" value="yidC_oxa1_cterm"/>
    <property type="match status" value="1"/>
</dbReference>
<dbReference type="PANTHER" id="PTHR12428:SF65">
    <property type="entry name" value="CYTOCHROME C OXIDASE ASSEMBLY PROTEIN COX18, MITOCHONDRIAL"/>
    <property type="match status" value="1"/>
</dbReference>
<proteinExistence type="inferred from homology"/>
<evidence type="ECO:0000313" key="12">
    <source>
        <dbReference type="EMBL" id="TDY56771.1"/>
    </source>
</evidence>
<dbReference type="InterPro" id="IPR028055">
    <property type="entry name" value="YidC/Oxa/ALB_C"/>
</dbReference>
<keyword evidence="7 10" id="KW-0472">Membrane</keyword>
<dbReference type="EMBL" id="SORI01000017">
    <property type="protein sequence ID" value="TDY56771.1"/>
    <property type="molecule type" value="Genomic_DNA"/>
</dbReference>
<name>A0A4R8M4M1_9BACT</name>
<feature type="transmembrane region" description="Helical" evidence="10">
    <location>
        <begin position="12"/>
        <end position="30"/>
    </location>
</feature>
<evidence type="ECO:0000256" key="1">
    <source>
        <dbReference type="ARBA" id="ARBA00004651"/>
    </source>
</evidence>
<feature type="transmembrane region" description="Helical" evidence="10">
    <location>
        <begin position="112"/>
        <end position="132"/>
    </location>
</feature>
<gene>
    <name evidence="12" type="ORF">C8D99_11774</name>
</gene>
<feature type="transmembrane region" description="Helical" evidence="10">
    <location>
        <begin position="153"/>
        <end position="176"/>
    </location>
</feature>
<organism evidence="12 13">
    <name type="scientific">Aminivibrio pyruvatiphilus</name>
    <dbReference type="NCBI Taxonomy" id="1005740"/>
    <lineage>
        <taxon>Bacteria</taxon>
        <taxon>Thermotogati</taxon>
        <taxon>Synergistota</taxon>
        <taxon>Synergistia</taxon>
        <taxon>Synergistales</taxon>
        <taxon>Aminobacteriaceae</taxon>
        <taxon>Aminivibrio</taxon>
    </lineage>
</organism>